<dbReference type="InterPro" id="IPR002402">
    <property type="entry name" value="Cyt_P450_E_grp-II"/>
</dbReference>
<evidence type="ECO:0000256" key="1">
    <source>
        <dbReference type="ARBA" id="ARBA00001971"/>
    </source>
</evidence>
<dbReference type="PANTHER" id="PTHR24287">
    <property type="entry name" value="P450, PUTATIVE (EUROFUNG)-RELATED"/>
    <property type="match status" value="1"/>
</dbReference>
<dbReference type="Proteomes" id="UP000800036">
    <property type="component" value="Unassembled WGS sequence"/>
</dbReference>
<dbReference type="GO" id="GO:0005506">
    <property type="term" value="F:iron ion binding"/>
    <property type="evidence" value="ECO:0007669"/>
    <property type="project" value="InterPro"/>
</dbReference>
<name>A0A6A5VBH8_9PLEO</name>
<dbReference type="PRINTS" id="PR00464">
    <property type="entry name" value="EP450II"/>
</dbReference>
<keyword evidence="3 8" id="KW-0349">Heme</keyword>
<dbReference type="InterPro" id="IPR002974">
    <property type="entry name" value="Cyt_P450_E_CYP52_ascomycetes"/>
</dbReference>
<evidence type="ECO:0000313" key="11">
    <source>
        <dbReference type="Proteomes" id="UP000800036"/>
    </source>
</evidence>
<sequence>MALELLIISKTQAVAFLGLGIALFKIAQISLQLHRRRQFARQHGCEPITRHYPHTFPYLRFDRMRAVKQARENHRHLEWIASTYRELGTYTLDFRVPNLQTIISTAEPANCKAMFATQFNDFNSADRLYIVGPLIGKGIFTTDGEEWRHSRAMIRPNFARTQISNIDAVERFLQDMFKLLPRDGTTVDLQPLFFSLTADTATEFLFGESVHTLRGDEPGKPSGTAFVKAYDSASLQCVMRATQPSLWAMLMGPTKEDRQNCKTVAEFVQRYVDQALEWRRTWKDEKETPTGQYTFLFELAKETADPEKLKGEVLNLLLAGRDTTASLLGSMFFHLAKRPDIYERLQGEVRELKGERPGFEQLKDMKLLQWCMKETLRVNTVVPTVSRNANRDTTLPVGGGKDGKSPIFVKAGQMVFAHVSAMHLREDIWGPTAKTWDPDRWATARHAPWEYIPFHGGPRVCLGQQFALTEAGYVTARMLQTFSKLESRDDGPWQEKVDLSCASRQTLASLTRA</sequence>
<dbReference type="GO" id="GO:0020037">
    <property type="term" value="F:heme binding"/>
    <property type="evidence" value="ECO:0007669"/>
    <property type="project" value="InterPro"/>
</dbReference>
<dbReference type="InterPro" id="IPR001128">
    <property type="entry name" value="Cyt_P450"/>
</dbReference>
<keyword evidence="6 8" id="KW-0408">Iron</keyword>
<dbReference type="PRINTS" id="PR01239">
    <property type="entry name" value="EP450IICYP52"/>
</dbReference>
<dbReference type="PANTHER" id="PTHR24287:SF1">
    <property type="entry name" value="P450, PUTATIVE (EUROFUNG)-RELATED"/>
    <property type="match status" value="1"/>
</dbReference>
<evidence type="ECO:0000256" key="3">
    <source>
        <dbReference type="ARBA" id="ARBA00022617"/>
    </source>
</evidence>
<dbReference type="InterPro" id="IPR036396">
    <property type="entry name" value="Cyt_P450_sf"/>
</dbReference>
<dbReference type="GO" id="GO:0016712">
    <property type="term" value="F:oxidoreductase activity, acting on paired donors, with incorporation or reduction of molecular oxygen, reduced flavin or flavoprotein as one donor, and incorporation of one atom of oxygen"/>
    <property type="evidence" value="ECO:0007669"/>
    <property type="project" value="InterPro"/>
</dbReference>
<dbReference type="AlphaFoldDB" id="A0A6A5VBH8"/>
<dbReference type="Pfam" id="PF00067">
    <property type="entry name" value="p450"/>
    <property type="match status" value="1"/>
</dbReference>
<dbReference type="OrthoDB" id="1470350at2759"/>
<evidence type="ECO:0000313" key="10">
    <source>
        <dbReference type="EMBL" id="KAF1974813.1"/>
    </source>
</evidence>
<keyword evidence="4 8" id="KW-0479">Metal-binding</keyword>
<evidence type="ECO:0000256" key="6">
    <source>
        <dbReference type="ARBA" id="ARBA00023004"/>
    </source>
</evidence>
<evidence type="ECO:0000256" key="4">
    <source>
        <dbReference type="ARBA" id="ARBA00022723"/>
    </source>
</evidence>
<keyword evidence="11" id="KW-1185">Reference proteome</keyword>
<dbReference type="InterPro" id="IPR047146">
    <property type="entry name" value="Cyt_P450_E_CYP52_fungi"/>
</dbReference>
<reference evidence="10" key="1">
    <citation type="journal article" date="2020" name="Stud. Mycol.">
        <title>101 Dothideomycetes genomes: a test case for predicting lifestyles and emergence of pathogens.</title>
        <authorList>
            <person name="Haridas S."/>
            <person name="Albert R."/>
            <person name="Binder M."/>
            <person name="Bloem J."/>
            <person name="Labutti K."/>
            <person name="Salamov A."/>
            <person name="Andreopoulos B."/>
            <person name="Baker S."/>
            <person name="Barry K."/>
            <person name="Bills G."/>
            <person name="Bluhm B."/>
            <person name="Cannon C."/>
            <person name="Castanera R."/>
            <person name="Culley D."/>
            <person name="Daum C."/>
            <person name="Ezra D."/>
            <person name="Gonzalez J."/>
            <person name="Henrissat B."/>
            <person name="Kuo A."/>
            <person name="Liang C."/>
            <person name="Lipzen A."/>
            <person name="Lutzoni F."/>
            <person name="Magnuson J."/>
            <person name="Mondo S."/>
            <person name="Nolan M."/>
            <person name="Ohm R."/>
            <person name="Pangilinan J."/>
            <person name="Park H.-J."/>
            <person name="Ramirez L."/>
            <person name="Alfaro M."/>
            <person name="Sun H."/>
            <person name="Tritt A."/>
            <person name="Yoshinaga Y."/>
            <person name="Zwiers L.-H."/>
            <person name="Turgeon B."/>
            <person name="Goodwin S."/>
            <person name="Spatafora J."/>
            <person name="Crous P."/>
            <person name="Grigoriev I."/>
        </authorList>
    </citation>
    <scope>NUCLEOTIDE SEQUENCE</scope>
    <source>
        <strain evidence="10">CBS 107.79</strain>
    </source>
</reference>
<dbReference type="Gene3D" id="1.10.630.10">
    <property type="entry name" value="Cytochrome P450"/>
    <property type="match status" value="1"/>
</dbReference>
<keyword evidence="7 9" id="KW-0503">Monooxygenase</keyword>
<gene>
    <name evidence="10" type="ORF">BU23DRAFT_504650</name>
</gene>
<dbReference type="SUPFAM" id="SSF48264">
    <property type="entry name" value="Cytochrome P450"/>
    <property type="match status" value="1"/>
</dbReference>
<dbReference type="PRINTS" id="PR00385">
    <property type="entry name" value="P450"/>
</dbReference>
<comment type="cofactor">
    <cofactor evidence="1 8">
        <name>heme</name>
        <dbReference type="ChEBI" id="CHEBI:30413"/>
    </cofactor>
</comment>
<protein>
    <submittedName>
        <fullName evidence="10">Putative cytochrome P450</fullName>
    </submittedName>
</protein>
<accession>A0A6A5VBH8</accession>
<proteinExistence type="inferred from homology"/>
<organism evidence="10 11">
    <name type="scientific">Bimuria novae-zelandiae CBS 107.79</name>
    <dbReference type="NCBI Taxonomy" id="1447943"/>
    <lineage>
        <taxon>Eukaryota</taxon>
        <taxon>Fungi</taxon>
        <taxon>Dikarya</taxon>
        <taxon>Ascomycota</taxon>
        <taxon>Pezizomycotina</taxon>
        <taxon>Dothideomycetes</taxon>
        <taxon>Pleosporomycetidae</taxon>
        <taxon>Pleosporales</taxon>
        <taxon>Massarineae</taxon>
        <taxon>Didymosphaeriaceae</taxon>
        <taxon>Bimuria</taxon>
    </lineage>
</organism>
<feature type="binding site" description="axial binding residue" evidence="8">
    <location>
        <position position="461"/>
    </location>
    <ligand>
        <name>heme</name>
        <dbReference type="ChEBI" id="CHEBI:30413"/>
    </ligand>
    <ligandPart>
        <name>Fe</name>
        <dbReference type="ChEBI" id="CHEBI:18248"/>
    </ligandPart>
</feature>
<evidence type="ECO:0000256" key="2">
    <source>
        <dbReference type="ARBA" id="ARBA00010617"/>
    </source>
</evidence>
<dbReference type="EMBL" id="ML976673">
    <property type="protein sequence ID" value="KAF1974813.1"/>
    <property type="molecule type" value="Genomic_DNA"/>
</dbReference>
<evidence type="ECO:0000256" key="5">
    <source>
        <dbReference type="ARBA" id="ARBA00023002"/>
    </source>
</evidence>
<dbReference type="InterPro" id="IPR017972">
    <property type="entry name" value="Cyt_P450_CS"/>
</dbReference>
<dbReference type="PROSITE" id="PS00086">
    <property type="entry name" value="CYTOCHROME_P450"/>
    <property type="match status" value="1"/>
</dbReference>
<evidence type="ECO:0000256" key="8">
    <source>
        <dbReference type="PIRSR" id="PIRSR602402-1"/>
    </source>
</evidence>
<dbReference type="CDD" id="cd11063">
    <property type="entry name" value="CYP52"/>
    <property type="match status" value="1"/>
</dbReference>
<comment type="similarity">
    <text evidence="2 9">Belongs to the cytochrome P450 family.</text>
</comment>
<evidence type="ECO:0000256" key="7">
    <source>
        <dbReference type="ARBA" id="ARBA00023033"/>
    </source>
</evidence>
<evidence type="ECO:0000256" key="9">
    <source>
        <dbReference type="RuleBase" id="RU000461"/>
    </source>
</evidence>
<keyword evidence="5 9" id="KW-0560">Oxidoreductase</keyword>